<dbReference type="Pfam" id="PF07703">
    <property type="entry name" value="A2M_BRD"/>
    <property type="match status" value="1"/>
</dbReference>
<comment type="similarity">
    <text evidence="1">Belongs to the protease inhibitor I39 (alpha-2-macroglobulin) family. Bacterial alpha-2-macroglobulin subfamily.</text>
</comment>
<dbReference type="SMART" id="SM01360">
    <property type="entry name" value="A2M"/>
    <property type="match status" value="1"/>
</dbReference>
<dbReference type="PANTHER" id="PTHR40094:SF1">
    <property type="entry name" value="UBIQUITIN DOMAIN-CONTAINING PROTEIN"/>
    <property type="match status" value="1"/>
</dbReference>
<evidence type="ECO:0000256" key="1">
    <source>
        <dbReference type="ARBA" id="ARBA00010556"/>
    </source>
</evidence>
<comment type="caution">
    <text evidence="5">The sequence shown here is derived from an EMBL/GenBank/DDBJ whole genome shotgun (WGS) entry which is preliminary data.</text>
</comment>
<evidence type="ECO:0000313" key="6">
    <source>
        <dbReference type="Proteomes" id="UP000235916"/>
    </source>
</evidence>
<dbReference type="InterPro" id="IPR001599">
    <property type="entry name" value="Macroglobln_a2"/>
</dbReference>
<dbReference type="OrthoDB" id="9767116at2"/>
<keyword evidence="6" id="KW-1185">Reference proteome</keyword>
<reference evidence="5 6" key="1">
    <citation type="submission" date="2018-01" db="EMBL/GenBank/DDBJ databases">
        <title>Draft genome sequence of Paucibacter aquatile CR182 isolated from freshwater of the Nakdong River.</title>
        <authorList>
            <person name="Choi A."/>
            <person name="Chung E.J."/>
        </authorList>
    </citation>
    <scope>NUCLEOTIDE SEQUENCE [LARGE SCALE GENOMIC DNA]</scope>
    <source>
        <strain evidence="5 6">CR182</strain>
    </source>
</reference>
<dbReference type="InterPro" id="IPR002890">
    <property type="entry name" value="MG2"/>
</dbReference>
<feature type="compositionally biased region" description="Polar residues" evidence="2">
    <location>
        <begin position="1448"/>
        <end position="1459"/>
    </location>
</feature>
<feature type="region of interest" description="Disordered" evidence="2">
    <location>
        <begin position="855"/>
        <end position="880"/>
    </location>
</feature>
<name>A0A2N8L3Q9_9BURK</name>
<proteinExistence type="inferred from homology"/>
<accession>A0A2N8L3Q9</accession>
<dbReference type="EMBL" id="POSP01000001">
    <property type="protein sequence ID" value="PND40341.1"/>
    <property type="molecule type" value="Genomic_DNA"/>
</dbReference>
<dbReference type="InterPro" id="IPR008930">
    <property type="entry name" value="Terpenoid_cyclase/PrenylTrfase"/>
</dbReference>
<evidence type="ECO:0000259" key="4">
    <source>
        <dbReference type="SMART" id="SM01360"/>
    </source>
</evidence>
<evidence type="ECO:0000256" key="2">
    <source>
        <dbReference type="SAM" id="MobiDB-lite"/>
    </source>
</evidence>
<dbReference type="PANTHER" id="PTHR40094">
    <property type="entry name" value="ALPHA-2-MACROGLOBULIN HOMOLOG"/>
    <property type="match status" value="1"/>
</dbReference>
<dbReference type="InterPro" id="IPR021868">
    <property type="entry name" value="Alpha_2_Macroglob_MG3"/>
</dbReference>
<dbReference type="InterPro" id="IPR011625">
    <property type="entry name" value="A2M_N_BRD"/>
</dbReference>
<dbReference type="Pfam" id="PF01835">
    <property type="entry name" value="MG2"/>
    <property type="match status" value="1"/>
</dbReference>
<protein>
    <submittedName>
        <fullName evidence="5">Alpha-2-macroglobulin</fullName>
    </submittedName>
</protein>
<feature type="region of interest" description="Disordered" evidence="2">
    <location>
        <begin position="1448"/>
        <end position="1468"/>
    </location>
</feature>
<dbReference type="InterPro" id="IPR051802">
    <property type="entry name" value="YfhM-like"/>
</dbReference>
<gene>
    <name evidence="5" type="ORF">C1O66_02900</name>
</gene>
<dbReference type="GO" id="GO:0004866">
    <property type="term" value="F:endopeptidase inhibitor activity"/>
    <property type="evidence" value="ECO:0007669"/>
    <property type="project" value="InterPro"/>
</dbReference>
<dbReference type="InterPro" id="IPR041246">
    <property type="entry name" value="Bact_MG10"/>
</dbReference>
<organism evidence="5 6">
    <name type="scientific">Kinneretia aquatilis</name>
    <dbReference type="NCBI Taxonomy" id="2070761"/>
    <lineage>
        <taxon>Bacteria</taxon>
        <taxon>Pseudomonadati</taxon>
        <taxon>Pseudomonadota</taxon>
        <taxon>Betaproteobacteria</taxon>
        <taxon>Burkholderiales</taxon>
        <taxon>Sphaerotilaceae</taxon>
        <taxon>Roseateles</taxon>
    </lineage>
</organism>
<evidence type="ECO:0000259" key="3">
    <source>
        <dbReference type="SMART" id="SM01359"/>
    </source>
</evidence>
<dbReference type="SMART" id="SM01359">
    <property type="entry name" value="A2M_N_2"/>
    <property type="match status" value="1"/>
</dbReference>
<evidence type="ECO:0000313" key="5">
    <source>
        <dbReference type="EMBL" id="PND40341.1"/>
    </source>
</evidence>
<dbReference type="Pfam" id="PF17973">
    <property type="entry name" value="bMG10"/>
    <property type="match status" value="1"/>
</dbReference>
<dbReference type="Pfam" id="PF11974">
    <property type="entry name" value="bMG3"/>
    <property type="match status" value="1"/>
</dbReference>
<dbReference type="Pfam" id="PF00207">
    <property type="entry name" value="A2M"/>
    <property type="match status" value="1"/>
</dbReference>
<feature type="domain" description="Alpha-2-macroglobulin bait region" evidence="3">
    <location>
        <begin position="1073"/>
        <end position="1254"/>
    </location>
</feature>
<dbReference type="SUPFAM" id="SSF48239">
    <property type="entry name" value="Terpenoid cyclases/Protein prenyltransferases"/>
    <property type="match status" value="1"/>
</dbReference>
<sequence length="2002" mass="218150">MGQQKNRFSRYSGLARDPRASRAPWAAPSLFGLLLLSLSLPALSAATVSVSPSAEVAEFHQLRVSFSEPVVPAGDPRLPAPVSLSCGGKALKLDEGRWNNAREWVWRAGSPGSVVGPEQSCEVHVLDSFKAVGGALSGPQTVSFRTGPVRLQQVQPWPGSEIEEDQHFLLRFNGAISETQLRQRAWCEVEGLGERIPVQAVQGEALAAVLKSRGRSQAAARLPGSHWLLHCQRPLPQATKMRLLWSNSDAGPQAAAKRRADETHAYQVRRPFTAEFSCERERANVPCMPVRPMRVLFSAPVSREQALQLTLKSASGQLLKPLKPKGEESAELSMLEFPFPLAENAAFSLQMPAGLKDMTGRPLANAASFPLQVATGASPPLAKFAAAPFGVIEREPGGKEPALLPITMRHVQSDWGGGGAAQAPGEIRVKRLSSPAEVLAWYARVSRYHESQLSAREAGLPEGQWYETLQETDGRGQPVARKQMRHIASRELALLDKDPQAQTLKLPPPPTPPQGAEPRPFEVIGLPLNEPGYHVVELRSPRLGQALLDKTAPMFVRTGVLVTNLGVHFKWSRENSLVWVTRLDRGQPVEGAEVVVHDCAGKPLWSGRTDAQGRALVQQALQPPGWDDKRCVAERGFFVTAQKADAAGAAPDMAFVFSNWNRGIEPWRFNLPTIYGAGSPEVRVHTVLDRSLLRAGETVSMKHFFRLETRQGLKLAGPEQLPTKLKLTHLGSGSEVELPISWPSPRSASSQWVIPAGAKLGSYSIELLRESRGAGDGEARSWMAGSFHVEEFRVPLISATLSAPKAVQVAPKELRLGAQLNYQAGGPMAQAPLRFSALLRPRSLHFAGYEEFSFEPPRGLGEAERFQDEGEGEEGASPARDTRLVLDKQPAVTDRQGAAEAVIKNLPALSRPSELLAELSYSDPNGEVRSVNQTVALWPSKLVLGLRTRSWSNNRGSLAFSALALDTAGKPVAGQRLEVKAQLRQTLSSRKRMVGGFYAYDNRTELKDLGTVCSGSSDAQGLLACEAKLEVSGEVELVLSAKDSEGRPSQAAASAWMSQEGELWFAQDNDDRIDVLAEKKRYVPGETARFQVRMPFREATALVAIEREGVIDTRVVKLTGRDPSFELKIERAWAPNVYVSVLALRGRIQHVPWYSFFSWGWRAPRDWWAAWRESRNMPAPTAMVDLAKPSYKLGVAAVQVGLAEHQLQVKVSPERSQYGVRETVRTRVQVTQDGRPVPGAELAFAAVDEGLLALRGNSSWELLPAMIQQRSWGVDTATAQSEIIGRRHYGRKAVAAGGGGGRAPTRELFDTLLLWRSTVKLDARGEALIEVPLNDSLTSFRLVAVADAGSHQFGTGQATVRVTQDLQVLSGLPPLVREGDEFQANLTLRNSSARVMNLRAELQVQPQVAAGAAALPVTTLPAQTLKLAAGEARELSWSFKVPEGSSGLQWQATASEQGSASGGQAPARDQLRVSQRVLPAVPVQVWQASLSQLDGRLSLPVAPPAGAWPETGAKRGGVNLVLQRRLGGDLPGPRRFFETYPYSCLEQQTSKALGLHDAALWQSVLAAMPSYLDSDGLAHYFPPRPDEASRGSERLTAYLLAASHEAGRDIPPALREKLLQGLTAYIDGRISRSSWSPRGAEIDADVRRLAVLEALSRYGRATPAGLSTVNAKALASWPTAAVIDWLNIHKRMAQAPQRAQRLAEAQALLRSRVLYQGTVLRFSTEESDAWWWLMDNADANASRLMLAVLDEAGWAEELPRLLQGSLGRQTRGAWSSTTANLWGVLALDKFAARFESVKPGGKTEATLSPAPLQALDWSRQPEGGSLLLPWNSGNLNVEHKGAGKPWLTVQSLAAVPLKQAASAGYRLQRTVQAVEQKVAGRWSRGDVLRVRLELEAGSDMAWVVLADPLPGGAAVLGAERVAELSRNAKPGDEARVPPTFEERSHEAWRAYFERLPRGKHVLEYTVRLNNVGRFQMPGTRVEAMYAPENFAELPQASLEVAP</sequence>
<feature type="domain" description="Alpha-2-macroglobulin" evidence="4">
    <location>
        <begin position="1312"/>
        <end position="1402"/>
    </location>
</feature>
<dbReference type="Proteomes" id="UP000235916">
    <property type="component" value="Unassembled WGS sequence"/>
</dbReference>